<name>A0ABZ2PYN2_9BURK</name>
<reference evidence="2 3" key="1">
    <citation type="submission" date="2020-09" db="EMBL/GenBank/DDBJ databases">
        <title>Genome sequences of Mycetohabitans spp.</title>
        <authorList>
            <person name="Carter M.E."/>
            <person name="Carpenter S.C.D."/>
            <person name="Bogdanove A.J."/>
        </authorList>
    </citation>
    <scope>NUCLEOTIDE SEQUENCE [LARGE SCALE GENOMIC DNA]</scope>
    <source>
        <strain evidence="2 3">B12</strain>
    </source>
</reference>
<proteinExistence type="predicted"/>
<evidence type="ECO:0000256" key="1">
    <source>
        <dbReference type="SAM" id="MobiDB-lite"/>
    </source>
</evidence>
<dbReference type="RefSeq" id="WP_338911328.1">
    <property type="nucleotide sequence ID" value="NZ_CP062176.1"/>
</dbReference>
<organism evidence="2 3">
    <name type="scientific">Mycetohabitans rhizoxinica</name>
    <dbReference type="NCBI Taxonomy" id="412963"/>
    <lineage>
        <taxon>Bacteria</taxon>
        <taxon>Pseudomonadati</taxon>
        <taxon>Pseudomonadota</taxon>
        <taxon>Betaproteobacteria</taxon>
        <taxon>Burkholderiales</taxon>
        <taxon>Burkholderiaceae</taxon>
        <taxon>Mycetohabitans</taxon>
    </lineage>
</organism>
<dbReference type="EMBL" id="CP062176">
    <property type="protein sequence ID" value="WXK38614.1"/>
    <property type="molecule type" value="Genomic_DNA"/>
</dbReference>
<feature type="compositionally biased region" description="Basic residues" evidence="1">
    <location>
        <begin position="56"/>
        <end position="92"/>
    </location>
</feature>
<accession>A0ABZ2PYN2</accession>
<keyword evidence="3" id="KW-1185">Reference proteome</keyword>
<evidence type="ECO:0000313" key="3">
    <source>
        <dbReference type="Proteomes" id="UP001493153"/>
    </source>
</evidence>
<dbReference type="Proteomes" id="UP001493153">
    <property type="component" value="Chromosome"/>
</dbReference>
<evidence type="ECO:0000313" key="2">
    <source>
        <dbReference type="EMBL" id="WXK38614.1"/>
    </source>
</evidence>
<protein>
    <submittedName>
        <fullName evidence="2">Uncharacterized protein</fullName>
    </submittedName>
</protein>
<sequence length="129" mass="13982">MCRMQERDAPNAAARYINAGRDALNADGTMCRMRALRSAQVRAAPWLGLARMRHGTARHGTARHGTARHGTARHGTARHGTARHGTARHGTARHGCGNTSHHLFPADAYGFVGVDIDAARLDRIVDVDE</sequence>
<feature type="region of interest" description="Disordered" evidence="1">
    <location>
        <begin position="56"/>
        <end position="93"/>
    </location>
</feature>
<gene>
    <name evidence="2" type="ORF">IHE29_04690</name>
</gene>